<evidence type="ECO:0000256" key="1">
    <source>
        <dbReference type="ARBA" id="ARBA00023002"/>
    </source>
</evidence>
<evidence type="ECO:0000313" key="4">
    <source>
        <dbReference type="Proteomes" id="UP000240681"/>
    </source>
</evidence>
<gene>
    <name evidence="3" type="ORF">B9Q09_05140</name>
</gene>
<dbReference type="GO" id="GO:0005737">
    <property type="term" value="C:cytoplasm"/>
    <property type="evidence" value="ECO:0007669"/>
    <property type="project" value="TreeGrafter"/>
</dbReference>
<reference evidence="3 4" key="1">
    <citation type="submission" date="2017-04" db="EMBL/GenBank/DDBJ databases">
        <title>Novel microbial lineages endemic to geothermal iron-oxide mats fill important gaps in the evolutionary history of Archaea.</title>
        <authorList>
            <person name="Jay Z.J."/>
            <person name="Beam J.P."/>
            <person name="Dlakic M."/>
            <person name="Rusch D.B."/>
            <person name="Kozubal M.A."/>
            <person name="Inskeep W.P."/>
        </authorList>
    </citation>
    <scope>NUCLEOTIDE SEQUENCE [LARGE SCALE GENOMIC DNA]</scope>
    <source>
        <strain evidence="3">ECH_B_SAG-C16</strain>
    </source>
</reference>
<proteinExistence type="predicted"/>
<dbReference type="AlphaFoldDB" id="A0A2R6B5R5"/>
<name>A0A2R6B5R5_9ARCH</name>
<feature type="domain" description="FAD dependent oxidoreductase" evidence="2">
    <location>
        <begin position="1"/>
        <end position="50"/>
    </location>
</feature>
<evidence type="ECO:0000313" key="3">
    <source>
        <dbReference type="EMBL" id="PSN93838.1"/>
    </source>
</evidence>
<feature type="non-terminal residue" evidence="3">
    <location>
        <position position="1"/>
    </location>
</feature>
<dbReference type="InterPro" id="IPR036188">
    <property type="entry name" value="FAD/NAD-bd_sf"/>
</dbReference>
<dbReference type="PANTHER" id="PTHR13847:SF287">
    <property type="entry name" value="FAD-DEPENDENT OXIDOREDUCTASE DOMAIN-CONTAINING PROTEIN 1"/>
    <property type="match status" value="1"/>
</dbReference>
<sequence>RQWSGYYEVTPDHSQIMGAHPSWPEGLFVAAGFSGHGMMMSPLAGELMAEYIATGRIPDLMRPYSPERFDENRLIDEAMVF</sequence>
<evidence type="ECO:0000259" key="2">
    <source>
        <dbReference type="Pfam" id="PF01266"/>
    </source>
</evidence>
<organism evidence="3 4">
    <name type="scientific">Candidatus Marsarchaeota G2 archaeon ECH_B_SAG-C16</name>
    <dbReference type="NCBI Taxonomy" id="1978163"/>
    <lineage>
        <taxon>Archaea</taxon>
        <taxon>Candidatus Marsarchaeota</taxon>
        <taxon>Candidatus Marsarchaeota group 2</taxon>
    </lineage>
</organism>
<dbReference type="EMBL" id="NEXK01000095">
    <property type="protein sequence ID" value="PSN93838.1"/>
    <property type="molecule type" value="Genomic_DNA"/>
</dbReference>
<accession>A0A2R6B5R5</accession>
<dbReference type="PANTHER" id="PTHR13847">
    <property type="entry name" value="SARCOSINE DEHYDROGENASE-RELATED"/>
    <property type="match status" value="1"/>
</dbReference>
<dbReference type="Pfam" id="PF01266">
    <property type="entry name" value="DAO"/>
    <property type="match status" value="1"/>
</dbReference>
<dbReference type="GO" id="GO:0016491">
    <property type="term" value="F:oxidoreductase activity"/>
    <property type="evidence" value="ECO:0007669"/>
    <property type="project" value="UniProtKB-KW"/>
</dbReference>
<keyword evidence="1" id="KW-0560">Oxidoreductase</keyword>
<dbReference type="InterPro" id="IPR006076">
    <property type="entry name" value="FAD-dep_OxRdtase"/>
</dbReference>
<dbReference type="Gene3D" id="3.50.50.60">
    <property type="entry name" value="FAD/NAD(P)-binding domain"/>
    <property type="match status" value="1"/>
</dbReference>
<dbReference type="SUPFAM" id="SSF51905">
    <property type="entry name" value="FAD/NAD(P)-binding domain"/>
    <property type="match status" value="1"/>
</dbReference>
<comment type="caution">
    <text evidence="3">The sequence shown here is derived from an EMBL/GenBank/DDBJ whole genome shotgun (WGS) entry which is preliminary data.</text>
</comment>
<dbReference type="Proteomes" id="UP000240681">
    <property type="component" value="Unassembled WGS sequence"/>
</dbReference>
<protein>
    <submittedName>
        <fullName evidence="3">FAD-dependent oxidoreductase</fullName>
    </submittedName>
</protein>